<comment type="caution">
    <text evidence="3">The sequence shown here is derived from an EMBL/GenBank/DDBJ whole genome shotgun (WGS) entry which is preliminary data.</text>
</comment>
<name>A0A840PRC0_9ACTN</name>
<evidence type="ECO:0000256" key="1">
    <source>
        <dbReference type="SAM" id="Phobius"/>
    </source>
</evidence>
<keyword evidence="1" id="KW-0472">Membrane</keyword>
<reference evidence="3 4" key="1">
    <citation type="submission" date="2020-08" db="EMBL/GenBank/DDBJ databases">
        <title>Genomic Encyclopedia of Type Strains, Phase IV (KMG-IV): sequencing the most valuable type-strain genomes for metagenomic binning, comparative biology and taxonomic classification.</title>
        <authorList>
            <person name="Goeker M."/>
        </authorList>
    </citation>
    <scope>NUCLEOTIDE SEQUENCE [LARGE SCALE GENOMIC DNA]</scope>
    <source>
        <strain evidence="3 4">DSM 45615</strain>
    </source>
</reference>
<dbReference type="InterPro" id="IPR006976">
    <property type="entry name" value="VanZ-like"/>
</dbReference>
<feature type="transmembrane region" description="Helical" evidence="1">
    <location>
        <begin position="42"/>
        <end position="63"/>
    </location>
</feature>
<evidence type="ECO:0000259" key="2">
    <source>
        <dbReference type="Pfam" id="PF04892"/>
    </source>
</evidence>
<evidence type="ECO:0000313" key="3">
    <source>
        <dbReference type="EMBL" id="MBB5138515.1"/>
    </source>
</evidence>
<keyword evidence="1" id="KW-0812">Transmembrane</keyword>
<dbReference type="EMBL" id="JACHGN010000024">
    <property type="protein sequence ID" value="MBB5138515.1"/>
    <property type="molecule type" value="Genomic_DNA"/>
</dbReference>
<protein>
    <recommendedName>
        <fullName evidence="2">VanZ-like domain-containing protein</fullName>
    </recommendedName>
</protein>
<evidence type="ECO:0000313" key="4">
    <source>
        <dbReference type="Proteomes" id="UP000578449"/>
    </source>
</evidence>
<proteinExistence type="predicted"/>
<keyword evidence="1" id="KW-1133">Transmembrane helix</keyword>
<gene>
    <name evidence="3" type="ORF">HNP84_008269</name>
</gene>
<organism evidence="3 4">
    <name type="scientific">Thermocatellispora tengchongensis</name>
    <dbReference type="NCBI Taxonomy" id="1073253"/>
    <lineage>
        <taxon>Bacteria</taxon>
        <taxon>Bacillati</taxon>
        <taxon>Actinomycetota</taxon>
        <taxon>Actinomycetes</taxon>
        <taxon>Streptosporangiales</taxon>
        <taxon>Streptosporangiaceae</taxon>
        <taxon>Thermocatellispora</taxon>
    </lineage>
</organism>
<feature type="domain" description="VanZ-like" evidence="2">
    <location>
        <begin position="57"/>
        <end position="165"/>
    </location>
</feature>
<keyword evidence="4" id="KW-1185">Reference proteome</keyword>
<dbReference type="RefSeq" id="WP_185055391.1">
    <property type="nucleotide sequence ID" value="NZ_BAABIX010000085.1"/>
</dbReference>
<dbReference type="Pfam" id="PF04892">
    <property type="entry name" value="VanZ"/>
    <property type="match status" value="1"/>
</dbReference>
<feature type="transmembrane region" description="Helical" evidence="1">
    <location>
        <begin position="91"/>
        <end position="109"/>
    </location>
</feature>
<accession>A0A840PRC0</accession>
<feature type="transmembrane region" description="Helical" evidence="1">
    <location>
        <begin position="152"/>
        <end position="170"/>
    </location>
</feature>
<dbReference type="AlphaFoldDB" id="A0A840PRC0"/>
<feature type="transmembrane region" description="Helical" evidence="1">
    <location>
        <begin position="116"/>
        <end position="140"/>
    </location>
</feature>
<feature type="transmembrane region" description="Helical" evidence="1">
    <location>
        <begin position="6"/>
        <end position="30"/>
    </location>
</feature>
<dbReference type="Proteomes" id="UP000578449">
    <property type="component" value="Unassembled WGS sequence"/>
</dbReference>
<sequence>MGQVWRLWGHVITAGALCVPLAYLAVRLLARRRAARGHRAPLRTATADVIMVVGTVPWLWMILTPRPGPGGVSVVPFQDLALLADAPLHTVFVQVGGNLLVFAALGALLPVRSARFASFAAVSAAGIAGSFTVEALQYALRLGRVSSFDDILLNWVGIALAAGISRPWWITRIPARTVPQ</sequence>